<dbReference type="InterPro" id="IPR050600">
    <property type="entry name" value="SETD3_SETD6_MTase"/>
</dbReference>
<keyword evidence="1" id="KW-0489">Methyltransferase</keyword>
<dbReference type="Gene3D" id="3.90.1410.10">
    <property type="entry name" value="set domain protein methyltransferase, domain 1"/>
    <property type="match status" value="2"/>
</dbReference>
<dbReference type="Proteomes" id="UP001145021">
    <property type="component" value="Unassembled WGS sequence"/>
</dbReference>
<dbReference type="CDD" id="cd19180">
    <property type="entry name" value="SET_SpSET10-like"/>
    <property type="match status" value="1"/>
</dbReference>
<dbReference type="InterPro" id="IPR015353">
    <property type="entry name" value="Rubisco_LSMT_subst-bd"/>
</dbReference>
<accession>A0A9W8CN97</accession>
<dbReference type="PANTHER" id="PTHR13271:SF147">
    <property type="entry name" value="PROTEIN-LYSINE N-METHYLTRANSFERASE EFM1-RELATED"/>
    <property type="match status" value="1"/>
</dbReference>
<reference evidence="6" key="1">
    <citation type="submission" date="2022-07" db="EMBL/GenBank/DDBJ databases">
        <title>Phylogenomic reconstructions and comparative analyses of Kickxellomycotina fungi.</title>
        <authorList>
            <person name="Reynolds N.K."/>
            <person name="Stajich J.E."/>
            <person name="Barry K."/>
            <person name="Grigoriev I.V."/>
            <person name="Crous P."/>
            <person name="Smith M.E."/>
        </authorList>
    </citation>
    <scope>NUCLEOTIDE SEQUENCE</scope>
    <source>
        <strain evidence="6">NBRC 105413</strain>
    </source>
</reference>
<proteinExistence type="predicted"/>
<dbReference type="InterPro" id="IPR046341">
    <property type="entry name" value="SET_dom_sf"/>
</dbReference>
<dbReference type="InterPro" id="IPR036464">
    <property type="entry name" value="Rubisco_LSMT_subst-bd_sf"/>
</dbReference>
<dbReference type="GO" id="GO:0032259">
    <property type="term" value="P:methylation"/>
    <property type="evidence" value="ECO:0007669"/>
    <property type="project" value="UniProtKB-KW"/>
</dbReference>
<keyword evidence="2" id="KW-0808">Transferase</keyword>
<protein>
    <recommendedName>
        <fullName evidence="5">SET domain-containing protein</fullName>
    </recommendedName>
</protein>
<dbReference type="GO" id="GO:0016279">
    <property type="term" value="F:protein-lysine N-methyltransferase activity"/>
    <property type="evidence" value="ECO:0007669"/>
    <property type="project" value="InterPro"/>
</dbReference>
<sequence length="610" mass="68502">MASDMAHETTNGQRLAAFVRWLEDNGADLGRIGVCDAGAEGNGVYAQQDISSNERYAYIPHKLVITGKVCQQTLGDGLQGRALLAAFLVHERFVAADSFWKPYIDILPQKYHTPLEFDSLELALLGGTPVEHAVEDRRSKYKEEHRAAQRATEGRIPGDVLTLENYVWAASAVSSRAFSKELVRGYDEQTASSEVLLPLLDMMNHQPRRRVTWAALDSGIEFVTGTVIKAGEQIFNNYGPKSNEELMMGFGFCVPGNPFSHFHIRLNYDKDPGHEDKQRLLAAAGIGSCDQFIRADGLPRGLLPMLRVMAMTDVDVYYARNRLQEEEEEEEGETWDLRRTLEYVGLHNELRARHLLLFLVQKKLAGFELAEQKLGADPATENARVARMYRDEIGEILRATVERLRRDEHELMQFACDLKPGQQTAMPWYARGSNNLIETMSDQPASKRARTASSDAEPLSDQEAAELEQRFLTTALITPESFAADPDFHEAISQMDVDPDVTLALFVVRVLTTAGTPWHDAVVRLHTVFRHPMMSTDQHCVDAYGEMLVEMGEIYDDLFPLLSDHFPEVFPIDAFTAERFVWAAAVVESFRVEVSVRSEKGCTVDAVCLL</sequence>
<evidence type="ECO:0000259" key="5">
    <source>
        <dbReference type="PROSITE" id="PS50280"/>
    </source>
</evidence>
<comment type="caution">
    <text evidence="6">The sequence shown here is derived from an EMBL/GenBank/DDBJ whole genome shotgun (WGS) entry which is preliminary data.</text>
</comment>
<feature type="region of interest" description="Disordered" evidence="4">
    <location>
        <begin position="441"/>
        <end position="461"/>
    </location>
</feature>
<feature type="domain" description="SET" evidence="5">
    <location>
        <begin position="25"/>
        <end position="239"/>
    </location>
</feature>
<evidence type="ECO:0000256" key="3">
    <source>
        <dbReference type="ARBA" id="ARBA00022691"/>
    </source>
</evidence>
<dbReference type="PANTHER" id="PTHR13271">
    <property type="entry name" value="UNCHARACTERIZED PUTATIVE METHYLTRANSFERASE"/>
    <property type="match status" value="1"/>
</dbReference>
<dbReference type="AlphaFoldDB" id="A0A9W8CN97"/>
<keyword evidence="7" id="KW-1185">Reference proteome</keyword>
<dbReference type="EMBL" id="JANBOH010000001">
    <property type="protein sequence ID" value="KAJ1648736.1"/>
    <property type="molecule type" value="Genomic_DNA"/>
</dbReference>
<dbReference type="InterPro" id="IPR044432">
    <property type="entry name" value="Set10/Efm1_SET"/>
</dbReference>
<dbReference type="InterPro" id="IPR001214">
    <property type="entry name" value="SET_dom"/>
</dbReference>
<evidence type="ECO:0000256" key="1">
    <source>
        <dbReference type="ARBA" id="ARBA00022603"/>
    </source>
</evidence>
<evidence type="ECO:0000256" key="4">
    <source>
        <dbReference type="SAM" id="MobiDB-lite"/>
    </source>
</evidence>
<organism evidence="6 7">
    <name type="scientific">Coemansia asiatica</name>
    <dbReference type="NCBI Taxonomy" id="1052880"/>
    <lineage>
        <taxon>Eukaryota</taxon>
        <taxon>Fungi</taxon>
        <taxon>Fungi incertae sedis</taxon>
        <taxon>Zoopagomycota</taxon>
        <taxon>Kickxellomycotina</taxon>
        <taxon>Kickxellomycetes</taxon>
        <taxon>Kickxellales</taxon>
        <taxon>Kickxellaceae</taxon>
        <taxon>Coemansia</taxon>
    </lineage>
</organism>
<keyword evidence="3" id="KW-0949">S-adenosyl-L-methionine</keyword>
<evidence type="ECO:0000256" key="2">
    <source>
        <dbReference type="ARBA" id="ARBA00022679"/>
    </source>
</evidence>
<evidence type="ECO:0000313" key="7">
    <source>
        <dbReference type="Proteomes" id="UP001145021"/>
    </source>
</evidence>
<dbReference type="SUPFAM" id="SSF82199">
    <property type="entry name" value="SET domain"/>
    <property type="match status" value="1"/>
</dbReference>
<dbReference type="PROSITE" id="PS50280">
    <property type="entry name" value="SET"/>
    <property type="match status" value="1"/>
</dbReference>
<gene>
    <name evidence="6" type="ORF">LPJ64_000055</name>
</gene>
<dbReference type="Gene3D" id="3.90.1420.10">
    <property type="entry name" value="Rubisco LSMT, substrate-binding domain"/>
    <property type="match status" value="1"/>
</dbReference>
<name>A0A9W8CN97_9FUNG</name>
<evidence type="ECO:0000313" key="6">
    <source>
        <dbReference type="EMBL" id="KAJ1648736.1"/>
    </source>
</evidence>
<dbReference type="Pfam" id="PF00856">
    <property type="entry name" value="SET"/>
    <property type="match status" value="1"/>
</dbReference>
<dbReference type="GO" id="GO:0005634">
    <property type="term" value="C:nucleus"/>
    <property type="evidence" value="ECO:0007669"/>
    <property type="project" value="TreeGrafter"/>
</dbReference>
<dbReference type="Pfam" id="PF09273">
    <property type="entry name" value="Rubis-subs-bind"/>
    <property type="match status" value="1"/>
</dbReference>